<comment type="caution">
    <text evidence="1">The sequence shown here is derived from an EMBL/GenBank/DDBJ whole genome shotgun (WGS) entry which is preliminary data.</text>
</comment>
<dbReference type="Proteomes" id="UP000485569">
    <property type="component" value="Unassembled WGS sequence"/>
</dbReference>
<dbReference type="EMBL" id="MWBQ01000091">
    <property type="protein sequence ID" value="OQA57397.1"/>
    <property type="molecule type" value="Genomic_DNA"/>
</dbReference>
<accession>A0A1V5SSB3</accession>
<dbReference type="AlphaFoldDB" id="A0A1V5SSB3"/>
<organism evidence="1">
    <name type="scientific">Candidatus Atribacter allofermentans</name>
    <dbReference type="NCBI Taxonomy" id="1852833"/>
    <lineage>
        <taxon>Bacteria</taxon>
        <taxon>Pseudomonadati</taxon>
        <taxon>Atribacterota</taxon>
        <taxon>Atribacteria</taxon>
        <taxon>Atribacterales</taxon>
        <taxon>Atribacteraceae</taxon>
        <taxon>Atribacter</taxon>
    </lineage>
</organism>
<protein>
    <submittedName>
        <fullName evidence="1">Uncharacterized protein</fullName>
    </submittedName>
</protein>
<name>A0A1V5SSB3_9BACT</name>
<evidence type="ECO:0000313" key="1">
    <source>
        <dbReference type="EMBL" id="OQA57397.1"/>
    </source>
</evidence>
<reference evidence="1" key="1">
    <citation type="submission" date="2017-02" db="EMBL/GenBank/DDBJ databases">
        <title>Delving into the versatile metabolic prowess of the omnipresent phylum Bacteroidetes.</title>
        <authorList>
            <person name="Nobu M.K."/>
            <person name="Mei R."/>
            <person name="Narihiro T."/>
            <person name="Kuroda K."/>
            <person name="Liu W.-T."/>
        </authorList>
    </citation>
    <scope>NUCLEOTIDE SEQUENCE</scope>
    <source>
        <strain evidence="1">ADurb.Bin276</strain>
    </source>
</reference>
<proteinExistence type="predicted"/>
<gene>
    <name evidence="1" type="ORF">BWY41_01282</name>
</gene>
<sequence length="65" mass="7922">MVVFHDFPLFMLPDFAEVIIKRLSMQEVREYRKKAKLCSIWEADVKSLKEWLVWDSGCWFLVRWA</sequence>